<dbReference type="Proteomes" id="UP000326729">
    <property type="component" value="Unassembled WGS sequence"/>
</dbReference>
<evidence type="ECO:0000313" key="1">
    <source>
        <dbReference type="EMBL" id="VVN37553.1"/>
    </source>
</evidence>
<sequence>MVLLSPVRSTVWKIWMLSTVPAMPCASIQSPIRNGRNSKISTPPAKFARLPCKARPMARPAAPIAATNEVVSTPIIEATLTTSRIFRMMFARLLIKPCSARSALRNAIRPPSFFVTLLISHQPMARVMTASSTRLPYSMIIGIQVWDTLTRLSTSAFKSICVLLFSGYPACVKKAAERSSRDGLNRFCRCLGLRRRKRQEVPAFQVSRGSC</sequence>
<organism evidence="1 2">
    <name type="scientific">Pseudomonas fluorescens</name>
    <dbReference type="NCBI Taxonomy" id="294"/>
    <lineage>
        <taxon>Bacteria</taxon>
        <taxon>Pseudomonadati</taxon>
        <taxon>Pseudomonadota</taxon>
        <taxon>Gammaproteobacteria</taxon>
        <taxon>Pseudomonadales</taxon>
        <taxon>Pseudomonadaceae</taxon>
        <taxon>Pseudomonas</taxon>
    </lineage>
</organism>
<accession>A0A5E6X8L5</accession>
<evidence type="ECO:0000313" key="2">
    <source>
        <dbReference type="Proteomes" id="UP000326729"/>
    </source>
</evidence>
<name>A0A5E6X8L5_PSEFL</name>
<protein>
    <submittedName>
        <fullName evidence="1">Uncharacterized protein</fullName>
    </submittedName>
</protein>
<dbReference type="AlphaFoldDB" id="A0A5E6X8L5"/>
<gene>
    <name evidence="1" type="ORF">PS659_05241</name>
</gene>
<proteinExistence type="predicted"/>
<reference evidence="1 2" key="1">
    <citation type="submission" date="2019-09" db="EMBL/GenBank/DDBJ databases">
        <authorList>
            <person name="Chandra G."/>
            <person name="Truman W A."/>
        </authorList>
    </citation>
    <scope>NUCLEOTIDE SEQUENCE [LARGE SCALE GENOMIC DNA]</scope>
    <source>
        <strain evidence="1">PS659</strain>
    </source>
</reference>
<dbReference type="EMBL" id="CABVGY010000040">
    <property type="protein sequence ID" value="VVN37553.1"/>
    <property type="molecule type" value="Genomic_DNA"/>
</dbReference>